<reference evidence="1" key="2">
    <citation type="submission" date="2020-07" db="EMBL/GenBank/DDBJ databases">
        <authorList>
            <person name="Vera ALvarez R."/>
            <person name="Arias-Moreno D.M."/>
            <person name="Jimenez-Jacinto V."/>
            <person name="Jimenez-Bremont J.F."/>
            <person name="Swaminathan K."/>
            <person name="Moose S.P."/>
            <person name="Guerrero-Gonzalez M.L."/>
            <person name="Marino-Ramirez L."/>
            <person name="Landsman D."/>
            <person name="Rodriguez-Kessler M."/>
            <person name="Delgado-Sanchez P."/>
        </authorList>
    </citation>
    <scope>NUCLEOTIDE SEQUENCE</scope>
    <source>
        <tissue evidence="1">Cladode</tissue>
    </source>
</reference>
<name>A0A7C9DCH5_OPUST</name>
<reference evidence="1" key="1">
    <citation type="journal article" date="2013" name="J. Plant Res.">
        <title>Effect of fungi and light on seed germination of three Opuntia species from semiarid lands of central Mexico.</title>
        <authorList>
            <person name="Delgado-Sanchez P."/>
            <person name="Jimenez-Bremont J.F."/>
            <person name="Guerrero-Gonzalez Mde L."/>
            <person name="Flores J."/>
        </authorList>
    </citation>
    <scope>NUCLEOTIDE SEQUENCE</scope>
    <source>
        <tissue evidence="1">Cladode</tissue>
    </source>
</reference>
<dbReference type="EMBL" id="GISG01110502">
    <property type="protein sequence ID" value="MBA4638746.1"/>
    <property type="molecule type" value="Transcribed_RNA"/>
</dbReference>
<organism evidence="1">
    <name type="scientific">Opuntia streptacantha</name>
    <name type="common">Prickly pear cactus</name>
    <name type="synonym">Opuntia cardona</name>
    <dbReference type="NCBI Taxonomy" id="393608"/>
    <lineage>
        <taxon>Eukaryota</taxon>
        <taxon>Viridiplantae</taxon>
        <taxon>Streptophyta</taxon>
        <taxon>Embryophyta</taxon>
        <taxon>Tracheophyta</taxon>
        <taxon>Spermatophyta</taxon>
        <taxon>Magnoliopsida</taxon>
        <taxon>eudicotyledons</taxon>
        <taxon>Gunneridae</taxon>
        <taxon>Pentapetalae</taxon>
        <taxon>Caryophyllales</taxon>
        <taxon>Cactineae</taxon>
        <taxon>Cactaceae</taxon>
        <taxon>Opuntioideae</taxon>
        <taxon>Opuntia</taxon>
    </lineage>
</organism>
<protein>
    <submittedName>
        <fullName evidence="1">Uncharacterized protein</fullName>
    </submittedName>
</protein>
<accession>A0A7C9DCH5</accession>
<proteinExistence type="predicted"/>
<sequence length="129" mass="13815">MTTGRINQVAPLMTPARMIRPEPAGGQNTHGRRPFRAKNACLGIRIHNVEACPQSVRHPGARPKAIAQAACACGGTQVDNGPSPNGPPDTPMGHRAKVHLFRVQALPSRGMQHRKPSVCPGLARPWISL</sequence>
<evidence type="ECO:0000313" key="1">
    <source>
        <dbReference type="EMBL" id="MBA4638746.1"/>
    </source>
</evidence>
<dbReference type="AlphaFoldDB" id="A0A7C9DCH5"/>